<name>E6MMJ6_9BACT</name>
<keyword evidence="2" id="KW-1185">Reference proteome</keyword>
<gene>
    <name evidence="1" type="ORF">HMPREF9420_0714</name>
</gene>
<dbReference type="HOGENOM" id="CLU_3255936_0_0_10"/>
<sequence length="42" mass="4955">MAFLRLKAKKIEKDFQKPLFCVSESLRSMKKLHLVFLSRSEA</sequence>
<dbReference type="Proteomes" id="UP000003874">
    <property type="component" value="Unassembled WGS sequence"/>
</dbReference>
<dbReference type="AlphaFoldDB" id="E6MMJ6"/>
<protein>
    <submittedName>
        <fullName evidence="1">Uncharacterized protein</fullName>
    </submittedName>
</protein>
<accession>E6MMJ6</accession>
<evidence type="ECO:0000313" key="1">
    <source>
        <dbReference type="EMBL" id="EFV05158.1"/>
    </source>
</evidence>
<dbReference type="EMBL" id="AEQO01000076">
    <property type="protein sequence ID" value="EFV05158.1"/>
    <property type="molecule type" value="Genomic_DNA"/>
</dbReference>
<organism evidence="1 2">
    <name type="scientific">Segatella salivae DSM 15606</name>
    <dbReference type="NCBI Taxonomy" id="888832"/>
    <lineage>
        <taxon>Bacteria</taxon>
        <taxon>Pseudomonadati</taxon>
        <taxon>Bacteroidota</taxon>
        <taxon>Bacteroidia</taxon>
        <taxon>Bacteroidales</taxon>
        <taxon>Prevotellaceae</taxon>
        <taxon>Segatella</taxon>
    </lineage>
</organism>
<evidence type="ECO:0000313" key="2">
    <source>
        <dbReference type="Proteomes" id="UP000003874"/>
    </source>
</evidence>
<proteinExistence type="predicted"/>
<dbReference type="STRING" id="888832.HMPREF9420_0714"/>
<comment type="caution">
    <text evidence="1">The sequence shown here is derived from an EMBL/GenBank/DDBJ whole genome shotgun (WGS) entry which is preliminary data.</text>
</comment>
<reference evidence="1 2" key="1">
    <citation type="submission" date="2010-12" db="EMBL/GenBank/DDBJ databases">
        <authorList>
            <person name="Muzny D."/>
            <person name="Qin X."/>
            <person name="Deng J."/>
            <person name="Jiang H."/>
            <person name="Liu Y."/>
            <person name="Qu J."/>
            <person name="Song X.-Z."/>
            <person name="Zhang L."/>
            <person name="Thornton R."/>
            <person name="Coyle M."/>
            <person name="Francisco L."/>
            <person name="Jackson L."/>
            <person name="Javaid M."/>
            <person name="Korchina V."/>
            <person name="Kovar C."/>
            <person name="Mata R."/>
            <person name="Mathew T."/>
            <person name="Ngo R."/>
            <person name="Nguyen L."/>
            <person name="Nguyen N."/>
            <person name="Okwuonu G."/>
            <person name="Ongeri F."/>
            <person name="Pham C."/>
            <person name="Simmons D."/>
            <person name="Wilczek-Boney K."/>
            <person name="Hale W."/>
            <person name="Jakkamsetti A."/>
            <person name="Pham P."/>
            <person name="Ruth R."/>
            <person name="San Lucas F."/>
            <person name="Warren J."/>
            <person name="Zhang J."/>
            <person name="Zhao Z."/>
            <person name="Zhou C."/>
            <person name="Zhu D."/>
            <person name="Lee S."/>
            <person name="Bess C."/>
            <person name="Blankenburg K."/>
            <person name="Forbes L."/>
            <person name="Fu Q."/>
            <person name="Gubbala S."/>
            <person name="Hirani K."/>
            <person name="Jayaseelan J.C."/>
            <person name="Lara F."/>
            <person name="Munidasa M."/>
            <person name="Palculict T."/>
            <person name="Patil S."/>
            <person name="Pu L.-L."/>
            <person name="Saada N."/>
            <person name="Tang L."/>
            <person name="Weissenberger G."/>
            <person name="Zhu Y."/>
            <person name="Hemphill L."/>
            <person name="Shang Y."/>
            <person name="Youmans B."/>
            <person name="Ayvaz T."/>
            <person name="Ross M."/>
            <person name="Santibanez J."/>
            <person name="Aqrawi P."/>
            <person name="Gross S."/>
            <person name="Joshi V."/>
            <person name="Fowler G."/>
            <person name="Nazareth L."/>
            <person name="Reid J."/>
            <person name="Worley K."/>
            <person name="Petrosino J."/>
            <person name="Highlander S."/>
            <person name="Gibbs R."/>
        </authorList>
    </citation>
    <scope>NUCLEOTIDE SEQUENCE [LARGE SCALE GENOMIC DNA]</scope>
    <source>
        <strain evidence="1 2">DSM 15606</strain>
    </source>
</reference>